<accession>A0A1S1LB14</accession>
<keyword evidence="2" id="KW-0288">FMN</keyword>
<dbReference type="Gene3D" id="3.20.20.30">
    <property type="entry name" value="Luciferase-like domain"/>
    <property type="match status" value="1"/>
</dbReference>
<dbReference type="AlphaFoldDB" id="A0A1S1LB14"/>
<dbReference type="SUPFAM" id="SSF51679">
    <property type="entry name" value="Bacterial luciferase-like"/>
    <property type="match status" value="1"/>
</dbReference>
<keyword evidence="1" id="KW-0285">Flavoprotein</keyword>
<dbReference type="EMBL" id="MLIK01000018">
    <property type="protein sequence ID" value="OHU26778.1"/>
    <property type="molecule type" value="Genomic_DNA"/>
</dbReference>
<reference evidence="6 7" key="1">
    <citation type="submission" date="2016-10" db="EMBL/GenBank/DDBJ databases">
        <title>Evaluation of Human, Veterinary and Environmental Mycobacterium chelonae Isolates by Core Genome Phylogenomic Analysis, Targeted Gene Comparison, and Anti-microbial Susceptibility Patterns: A Tale of Mistaken Identities.</title>
        <authorList>
            <person name="Fogelson S.B."/>
            <person name="Camus A.C."/>
            <person name="Lorenz W."/>
            <person name="Vasireddy R."/>
            <person name="Vasireddy S."/>
            <person name="Smith T."/>
            <person name="Brown-Elliott B.A."/>
            <person name="Wallace R.J.Jr."/>
            <person name="Hasan N.A."/>
            <person name="Reischl U."/>
            <person name="Sanchez S."/>
        </authorList>
    </citation>
    <scope>NUCLEOTIDE SEQUENCE [LARGE SCALE GENOMIC DNA]</scope>
    <source>
        <strain evidence="6 7">1559</strain>
    </source>
</reference>
<dbReference type="InterPro" id="IPR050172">
    <property type="entry name" value="SsuD_RutA_monooxygenase"/>
</dbReference>
<name>A0A1S1LB14_9MYCO</name>
<sequence>MTAGIQYGIVLTTGDAADVAELAPLAEEAGWDAIFGWEPVWGVDAWVALTAAAMRTSRIKLGTMLTPLSRRKPWDLASTTATLDRLSGGRVILSVGMGALHDNWLAFERDQGRKTRAELLDEGLDVLFGLWEGQPFSYQGKHYQVTPTTHLVPDPPAQRPRITTWCVGLLGANRSMARAARCDGLLPNITTADGQFDFHPPLDRWLGAAREIHSLRSELGYDNNYDVVYETTTDWNDLAVTREQVATLRDVGYTWYLDSDWHTEHQNPLAALRARVENGPPR</sequence>
<dbReference type="PANTHER" id="PTHR42847">
    <property type="entry name" value="ALKANESULFONATE MONOOXYGENASE"/>
    <property type="match status" value="1"/>
</dbReference>
<feature type="domain" description="Luciferase-like" evidence="5">
    <location>
        <begin position="12"/>
        <end position="189"/>
    </location>
</feature>
<dbReference type="Proteomes" id="UP000179616">
    <property type="component" value="Unassembled WGS sequence"/>
</dbReference>
<evidence type="ECO:0000256" key="4">
    <source>
        <dbReference type="ARBA" id="ARBA00023033"/>
    </source>
</evidence>
<dbReference type="RefSeq" id="WP_070937038.1">
    <property type="nucleotide sequence ID" value="NZ_MLIK01000018.1"/>
</dbReference>
<evidence type="ECO:0000259" key="5">
    <source>
        <dbReference type="Pfam" id="PF00296"/>
    </source>
</evidence>
<evidence type="ECO:0000256" key="2">
    <source>
        <dbReference type="ARBA" id="ARBA00022643"/>
    </source>
</evidence>
<dbReference type="InterPro" id="IPR011251">
    <property type="entry name" value="Luciferase-like_dom"/>
</dbReference>
<keyword evidence="4 6" id="KW-0503">Monooxygenase</keyword>
<dbReference type="STRING" id="948102.BKG76_07215"/>
<proteinExistence type="predicted"/>
<dbReference type="GO" id="GO:0008726">
    <property type="term" value="F:alkanesulfonate monooxygenase activity"/>
    <property type="evidence" value="ECO:0007669"/>
    <property type="project" value="TreeGrafter"/>
</dbReference>
<evidence type="ECO:0000313" key="7">
    <source>
        <dbReference type="Proteomes" id="UP000179616"/>
    </source>
</evidence>
<gene>
    <name evidence="6" type="ORF">BKG76_07215</name>
</gene>
<dbReference type="GeneID" id="57166588"/>
<keyword evidence="3" id="KW-0560">Oxidoreductase</keyword>
<dbReference type="GO" id="GO:0046306">
    <property type="term" value="P:alkanesulfonate catabolic process"/>
    <property type="evidence" value="ECO:0007669"/>
    <property type="project" value="TreeGrafter"/>
</dbReference>
<dbReference type="Pfam" id="PF00296">
    <property type="entry name" value="Bac_luciferase"/>
    <property type="match status" value="1"/>
</dbReference>
<dbReference type="InterPro" id="IPR036661">
    <property type="entry name" value="Luciferase-like_sf"/>
</dbReference>
<organism evidence="6 7">
    <name type="scientific">Mycobacteroides franklinii</name>
    <dbReference type="NCBI Taxonomy" id="948102"/>
    <lineage>
        <taxon>Bacteria</taxon>
        <taxon>Bacillati</taxon>
        <taxon>Actinomycetota</taxon>
        <taxon>Actinomycetes</taxon>
        <taxon>Mycobacteriales</taxon>
        <taxon>Mycobacteriaceae</taxon>
        <taxon>Mycobacteroides</taxon>
    </lineage>
</organism>
<evidence type="ECO:0000313" key="6">
    <source>
        <dbReference type="EMBL" id="OHU26778.1"/>
    </source>
</evidence>
<evidence type="ECO:0000256" key="3">
    <source>
        <dbReference type="ARBA" id="ARBA00023002"/>
    </source>
</evidence>
<protein>
    <submittedName>
        <fullName evidence="6">Monooxygenase</fullName>
    </submittedName>
</protein>
<dbReference type="PANTHER" id="PTHR42847:SF4">
    <property type="entry name" value="ALKANESULFONATE MONOOXYGENASE-RELATED"/>
    <property type="match status" value="1"/>
</dbReference>
<dbReference type="OrthoDB" id="3206024at2"/>
<evidence type="ECO:0000256" key="1">
    <source>
        <dbReference type="ARBA" id="ARBA00022630"/>
    </source>
</evidence>
<comment type="caution">
    <text evidence="6">The sequence shown here is derived from an EMBL/GenBank/DDBJ whole genome shotgun (WGS) entry which is preliminary data.</text>
</comment>